<comment type="caution">
    <text evidence="2">The sequence shown here is derived from an EMBL/GenBank/DDBJ whole genome shotgun (WGS) entry which is preliminary data.</text>
</comment>
<feature type="region of interest" description="Disordered" evidence="1">
    <location>
        <begin position="122"/>
        <end position="183"/>
    </location>
</feature>
<proteinExistence type="predicted"/>
<sequence>MYGLFSGCNIGQVLVNLTNITDLRADTDSYSRLDSAKDCYNFVCKILKETLYDSYDAYTAAYEKEEATLNFDSKFDLKKKETAAADMEIEFDNAAGPAAAIINKNATDEKIKAMEKEIKKLQKLQQKSKNFNGAEETANAKKKSASKKSSHHQKQQQQRQRNHQGRGRGRGTSSGRSNNRSQR</sequence>
<name>A0AAD3HE42_9STRA</name>
<accession>A0AAD3HE42</accession>
<evidence type="ECO:0000256" key="1">
    <source>
        <dbReference type="SAM" id="MobiDB-lite"/>
    </source>
</evidence>
<dbReference type="AlphaFoldDB" id="A0AAD3HE42"/>
<keyword evidence="3" id="KW-1185">Reference proteome</keyword>
<protein>
    <submittedName>
        <fullName evidence="2">Uncharacterized protein</fullName>
    </submittedName>
</protein>
<gene>
    <name evidence="2" type="ORF">CTEN210_16255</name>
</gene>
<dbReference type="EMBL" id="BLLK01000069">
    <property type="protein sequence ID" value="GFH59779.1"/>
    <property type="molecule type" value="Genomic_DNA"/>
</dbReference>
<reference evidence="2 3" key="1">
    <citation type="journal article" date="2021" name="Sci. Rep.">
        <title>The genome of the diatom Chaetoceros tenuissimus carries an ancient integrated fragment of an extant virus.</title>
        <authorList>
            <person name="Hongo Y."/>
            <person name="Kimura K."/>
            <person name="Takaki Y."/>
            <person name="Yoshida Y."/>
            <person name="Baba S."/>
            <person name="Kobayashi G."/>
            <person name="Nagasaki K."/>
            <person name="Hano T."/>
            <person name="Tomaru Y."/>
        </authorList>
    </citation>
    <scope>NUCLEOTIDE SEQUENCE [LARGE SCALE GENOMIC DNA]</scope>
    <source>
        <strain evidence="2 3">NIES-3715</strain>
    </source>
</reference>
<feature type="compositionally biased region" description="Basic residues" evidence="1">
    <location>
        <begin position="140"/>
        <end position="169"/>
    </location>
</feature>
<feature type="compositionally biased region" description="Low complexity" evidence="1">
    <location>
        <begin position="171"/>
        <end position="183"/>
    </location>
</feature>
<evidence type="ECO:0000313" key="3">
    <source>
        <dbReference type="Proteomes" id="UP001054902"/>
    </source>
</evidence>
<dbReference type="Proteomes" id="UP001054902">
    <property type="component" value="Unassembled WGS sequence"/>
</dbReference>
<evidence type="ECO:0000313" key="2">
    <source>
        <dbReference type="EMBL" id="GFH59779.1"/>
    </source>
</evidence>
<organism evidence="2 3">
    <name type="scientific">Chaetoceros tenuissimus</name>
    <dbReference type="NCBI Taxonomy" id="426638"/>
    <lineage>
        <taxon>Eukaryota</taxon>
        <taxon>Sar</taxon>
        <taxon>Stramenopiles</taxon>
        <taxon>Ochrophyta</taxon>
        <taxon>Bacillariophyta</taxon>
        <taxon>Coscinodiscophyceae</taxon>
        <taxon>Chaetocerotophycidae</taxon>
        <taxon>Chaetocerotales</taxon>
        <taxon>Chaetocerotaceae</taxon>
        <taxon>Chaetoceros</taxon>
    </lineage>
</organism>